<dbReference type="RefSeq" id="WP_183339353.1">
    <property type="nucleotide sequence ID" value="NZ_JACHNU010000001.1"/>
</dbReference>
<evidence type="ECO:0000313" key="1">
    <source>
        <dbReference type="EMBL" id="MBB4661303.1"/>
    </source>
</evidence>
<accession>A0A840IAM5</accession>
<dbReference type="EMBL" id="JACHNU010000001">
    <property type="protein sequence ID" value="MBB4661303.1"/>
    <property type="molecule type" value="Genomic_DNA"/>
</dbReference>
<evidence type="ECO:0000313" key="2">
    <source>
        <dbReference type="Proteomes" id="UP000585272"/>
    </source>
</evidence>
<sequence length="188" mass="21763">MRKARAALPAEHRRLLDEIGAQETVVADWPQGVLNLYLTLRERPPSPVQLERAAAAWLEARRTVAFNLAFFTTIVEGLDDRAREQVVAHVAWHEYGHALSVTRSTWHQRREGPRLHALLPPDLRDAIDFPGLYRRDQLFDEVIATIYPVMVERVRNGDYRAAEFLHPEVRRAFEEMIPWPPSRPTDQT</sequence>
<dbReference type="AlphaFoldDB" id="A0A840IAM5"/>
<dbReference type="Proteomes" id="UP000585272">
    <property type="component" value="Unassembled WGS sequence"/>
</dbReference>
<proteinExistence type="predicted"/>
<name>A0A840IAM5_9ACTN</name>
<organism evidence="1 2">
    <name type="scientific">Conexibacter arvalis</name>
    <dbReference type="NCBI Taxonomy" id="912552"/>
    <lineage>
        <taxon>Bacteria</taxon>
        <taxon>Bacillati</taxon>
        <taxon>Actinomycetota</taxon>
        <taxon>Thermoleophilia</taxon>
        <taxon>Solirubrobacterales</taxon>
        <taxon>Conexibacteraceae</taxon>
        <taxon>Conexibacter</taxon>
    </lineage>
</organism>
<keyword evidence="2" id="KW-1185">Reference proteome</keyword>
<gene>
    <name evidence="1" type="ORF">BDZ31_000876</name>
</gene>
<protein>
    <submittedName>
        <fullName evidence="1">Uncharacterized protein</fullName>
    </submittedName>
</protein>
<comment type="caution">
    <text evidence="1">The sequence shown here is derived from an EMBL/GenBank/DDBJ whole genome shotgun (WGS) entry which is preliminary data.</text>
</comment>
<reference evidence="1 2" key="1">
    <citation type="submission" date="2020-08" db="EMBL/GenBank/DDBJ databases">
        <title>Genomic Encyclopedia of Archaeal and Bacterial Type Strains, Phase II (KMG-II): from individual species to whole genera.</title>
        <authorList>
            <person name="Goeker M."/>
        </authorList>
    </citation>
    <scope>NUCLEOTIDE SEQUENCE [LARGE SCALE GENOMIC DNA]</scope>
    <source>
        <strain evidence="1 2">DSM 23288</strain>
    </source>
</reference>